<evidence type="ECO:0000256" key="1">
    <source>
        <dbReference type="SAM" id="Phobius"/>
    </source>
</evidence>
<dbReference type="AlphaFoldDB" id="A0A9P7VVS1"/>
<dbReference type="EMBL" id="MU250531">
    <property type="protein sequence ID" value="KAG7447767.1"/>
    <property type="molecule type" value="Genomic_DNA"/>
</dbReference>
<dbReference type="GeneID" id="66112699"/>
<feature type="transmembrane region" description="Helical" evidence="1">
    <location>
        <begin position="61"/>
        <end position="78"/>
    </location>
</feature>
<keyword evidence="1" id="KW-0472">Membrane</keyword>
<accession>A0A9P7VVS1</accession>
<dbReference type="Pfam" id="PF20151">
    <property type="entry name" value="DUF6533"/>
    <property type="match status" value="1"/>
</dbReference>
<evidence type="ECO:0000313" key="3">
    <source>
        <dbReference type="EMBL" id="KAG7447767.1"/>
    </source>
</evidence>
<reference evidence="3" key="1">
    <citation type="submission" date="2020-11" db="EMBL/GenBank/DDBJ databases">
        <title>Adaptations for nitrogen fixation in a non-lichenized fungal sporocarp promotes dispersal by wood-feeding termites.</title>
        <authorList>
            <consortium name="DOE Joint Genome Institute"/>
            <person name="Koch R.A."/>
            <person name="Yoon G."/>
            <person name="Arayal U."/>
            <person name="Lail K."/>
            <person name="Amirebrahimi M."/>
            <person name="Labutti K."/>
            <person name="Lipzen A."/>
            <person name="Riley R."/>
            <person name="Barry K."/>
            <person name="Henrissat B."/>
            <person name="Grigoriev I.V."/>
            <person name="Herr J.R."/>
            <person name="Aime M.C."/>
        </authorList>
    </citation>
    <scope>NUCLEOTIDE SEQUENCE</scope>
    <source>
        <strain evidence="3">MCA 3950</strain>
    </source>
</reference>
<keyword evidence="1" id="KW-1133">Transmembrane helix</keyword>
<dbReference type="Proteomes" id="UP000812287">
    <property type="component" value="Unassembled WGS sequence"/>
</dbReference>
<proteinExistence type="predicted"/>
<feature type="transmembrane region" description="Helical" evidence="1">
    <location>
        <begin position="124"/>
        <end position="148"/>
    </location>
</feature>
<feature type="transmembrane region" description="Helical" evidence="1">
    <location>
        <begin position="90"/>
        <end position="112"/>
    </location>
</feature>
<keyword evidence="4" id="KW-1185">Reference proteome</keyword>
<evidence type="ECO:0000313" key="4">
    <source>
        <dbReference type="Proteomes" id="UP000812287"/>
    </source>
</evidence>
<name>A0A9P7VVS1_9AGAR</name>
<evidence type="ECO:0000259" key="2">
    <source>
        <dbReference type="Pfam" id="PF20151"/>
    </source>
</evidence>
<dbReference type="OrthoDB" id="3251775at2759"/>
<feature type="transmembrane region" description="Helical" evidence="1">
    <location>
        <begin position="173"/>
        <end position="194"/>
    </location>
</feature>
<comment type="caution">
    <text evidence="3">The sequence shown here is derived from an EMBL/GenBank/DDBJ whole genome shotgun (WGS) entry which is preliminary data.</text>
</comment>
<dbReference type="InterPro" id="IPR045340">
    <property type="entry name" value="DUF6533"/>
</dbReference>
<gene>
    <name evidence="3" type="ORF">BT62DRAFT_993374</name>
</gene>
<dbReference type="RefSeq" id="XP_043041267.1">
    <property type="nucleotide sequence ID" value="XM_043190402.1"/>
</dbReference>
<sequence>MLSPMSTTYVAQLLFAKFAPPAATVLILWDHCLTLDEEVATMWGSLNGQILTKVVYVMNRYFTEVVMLYTTCVLGGLGSTSNTVCTKMTWLFIMSATVLAGILQSFVMMHAYRLWDHRRTIRKTLLVVFVACITGATILAVMTVLIILRSRVQVPLSVDVCPVGVKVPLTVTYIMSIMLFFNLFVIFITLYNALEIPRRSESELFDSLRRDGSRLYLIVSLLWMLLLITSVTLQTHFFFSILMLVWSLKCNIASRMHLRIESFGLSVPVQPGAVIYVRREG</sequence>
<protein>
    <recommendedName>
        <fullName evidence="2">DUF6533 domain-containing protein</fullName>
    </recommendedName>
</protein>
<feature type="domain" description="DUF6533" evidence="2">
    <location>
        <begin position="22"/>
        <end position="63"/>
    </location>
</feature>
<feature type="transmembrane region" description="Helical" evidence="1">
    <location>
        <begin position="215"/>
        <end position="248"/>
    </location>
</feature>
<keyword evidence="1" id="KW-0812">Transmembrane</keyword>
<organism evidence="3 4">
    <name type="scientific">Guyanagaster necrorhizus</name>
    <dbReference type="NCBI Taxonomy" id="856835"/>
    <lineage>
        <taxon>Eukaryota</taxon>
        <taxon>Fungi</taxon>
        <taxon>Dikarya</taxon>
        <taxon>Basidiomycota</taxon>
        <taxon>Agaricomycotina</taxon>
        <taxon>Agaricomycetes</taxon>
        <taxon>Agaricomycetidae</taxon>
        <taxon>Agaricales</taxon>
        <taxon>Marasmiineae</taxon>
        <taxon>Physalacriaceae</taxon>
        <taxon>Guyanagaster</taxon>
    </lineage>
</organism>